<dbReference type="CDD" id="cd16936">
    <property type="entry name" value="HATPase_RsbW-like"/>
    <property type="match status" value="1"/>
</dbReference>
<dbReference type="Proteomes" id="UP001501442">
    <property type="component" value="Unassembled WGS sequence"/>
</dbReference>
<accession>A0ABP8UUU8</accession>
<dbReference type="InterPro" id="IPR003594">
    <property type="entry name" value="HATPase_dom"/>
</dbReference>
<evidence type="ECO:0000313" key="3">
    <source>
        <dbReference type="EMBL" id="GAA4639578.1"/>
    </source>
</evidence>
<dbReference type="Pfam" id="PF13581">
    <property type="entry name" value="HATPase_c_2"/>
    <property type="match status" value="1"/>
</dbReference>
<evidence type="ECO:0000256" key="1">
    <source>
        <dbReference type="ARBA" id="ARBA00022527"/>
    </source>
</evidence>
<dbReference type="EMBL" id="BAABHK010000028">
    <property type="protein sequence ID" value="GAA4639578.1"/>
    <property type="molecule type" value="Genomic_DNA"/>
</dbReference>
<evidence type="ECO:0000313" key="4">
    <source>
        <dbReference type="Proteomes" id="UP001501442"/>
    </source>
</evidence>
<keyword evidence="4" id="KW-1185">Reference proteome</keyword>
<keyword evidence="1" id="KW-0808">Transferase</keyword>
<keyword evidence="1" id="KW-0418">Kinase</keyword>
<name>A0ABP8UUU8_9ACTN</name>
<sequence>MTDRVSPEDERIFAFRQLPAGPTAAGEAREWSAKVLACWDLAALADDLQTVVTELVTNSLRAGAGAIHALIEWRWNATALELQVWDDAPGRPQLRQPDFVAETGRGLFIVAALSAAWGHRSAADGGKVVWARFATPAAR</sequence>
<feature type="domain" description="Histidine kinase/HSP90-like ATPase" evidence="2">
    <location>
        <begin position="18"/>
        <end position="132"/>
    </location>
</feature>
<evidence type="ECO:0000259" key="2">
    <source>
        <dbReference type="Pfam" id="PF13581"/>
    </source>
</evidence>
<reference evidence="4" key="1">
    <citation type="journal article" date="2019" name="Int. J. Syst. Evol. Microbiol.">
        <title>The Global Catalogue of Microorganisms (GCM) 10K type strain sequencing project: providing services to taxonomists for standard genome sequencing and annotation.</title>
        <authorList>
            <consortium name="The Broad Institute Genomics Platform"/>
            <consortium name="The Broad Institute Genome Sequencing Center for Infectious Disease"/>
            <person name="Wu L."/>
            <person name="Ma J."/>
        </authorList>
    </citation>
    <scope>NUCLEOTIDE SEQUENCE [LARGE SCALE GENOMIC DNA]</scope>
    <source>
        <strain evidence="4">JCM 17939</strain>
    </source>
</reference>
<organism evidence="3 4">
    <name type="scientific">Actinoallomurus vinaceus</name>
    <dbReference type="NCBI Taxonomy" id="1080074"/>
    <lineage>
        <taxon>Bacteria</taxon>
        <taxon>Bacillati</taxon>
        <taxon>Actinomycetota</taxon>
        <taxon>Actinomycetes</taxon>
        <taxon>Streptosporangiales</taxon>
        <taxon>Thermomonosporaceae</taxon>
        <taxon>Actinoallomurus</taxon>
    </lineage>
</organism>
<proteinExistence type="predicted"/>
<gene>
    <name evidence="3" type="ORF">GCM10023196_101720</name>
</gene>
<protein>
    <recommendedName>
        <fullName evidence="2">Histidine kinase/HSP90-like ATPase domain-containing protein</fullName>
    </recommendedName>
</protein>
<dbReference type="SUPFAM" id="SSF55874">
    <property type="entry name" value="ATPase domain of HSP90 chaperone/DNA topoisomerase II/histidine kinase"/>
    <property type="match status" value="1"/>
</dbReference>
<dbReference type="InterPro" id="IPR036890">
    <property type="entry name" value="HATPase_C_sf"/>
</dbReference>
<keyword evidence="1" id="KW-0723">Serine/threonine-protein kinase</keyword>
<dbReference type="RefSeq" id="WP_345443070.1">
    <property type="nucleotide sequence ID" value="NZ_BAABHK010000028.1"/>
</dbReference>
<dbReference type="Gene3D" id="3.30.565.10">
    <property type="entry name" value="Histidine kinase-like ATPase, C-terminal domain"/>
    <property type="match status" value="1"/>
</dbReference>
<dbReference type="InterPro" id="IPR050267">
    <property type="entry name" value="Anti-sigma-factor_SerPK"/>
</dbReference>
<dbReference type="PANTHER" id="PTHR35526:SF3">
    <property type="entry name" value="ANTI-SIGMA-F FACTOR RSBW"/>
    <property type="match status" value="1"/>
</dbReference>
<dbReference type="PANTHER" id="PTHR35526">
    <property type="entry name" value="ANTI-SIGMA-F FACTOR RSBW-RELATED"/>
    <property type="match status" value="1"/>
</dbReference>
<comment type="caution">
    <text evidence="3">The sequence shown here is derived from an EMBL/GenBank/DDBJ whole genome shotgun (WGS) entry which is preliminary data.</text>
</comment>